<gene>
    <name evidence="4" type="primary">LOC118264236</name>
</gene>
<protein>
    <submittedName>
        <fullName evidence="4">Uncharacterized protein LOC118264236</fullName>
    </submittedName>
</protein>
<organism evidence="3 4">
    <name type="scientific">Spodoptera frugiperda</name>
    <name type="common">Fall armyworm</name>
    <dbReference type="NCBI Taxonomy" id="7108"/>
    <lineage>
        <taxon>Eukaryota</taxon>
        <taxon>Metazoa</taxon>
        <taxon>Ecdysozoa</taxon>
        <taxon>Arthropoda</taxon>
        <taxon>Hexapoda</taxon>
        <taxon>Insecta</taxon>
        <taxon>Pterygota</taxon>
        <taxon>Neoptera</taxon>
        <taxon>Endopterygota</taxon>
        <taxon>Lepidoptera</taxon>
        <taxon>Glossata</taxon>
        <taxon>Ditrysia</taxon>
        <taxon>Noctuoidea</taxon>
        <taxon>Noctuidae</taxon>
        <taxon>Amphipyrinae</taxon>
        <taxon>Spodoptera</taxon>
    </lineage>
</organism>
<feature type="domain" description="DUF4806" evidence="2">
    <location>
        <begin position="238"/>
        <end position="326"/>
    </location>
</feature>
<accession>A0A9R0CXH9</accession>
<feature type="compositionally biased region" description="Basic and acidic residues" evidence="1">
    <location>
        <begin position="382"/>
        <end position="404"/>
    </location>
</feature>
<feature type="region of interest" description="Disordered" evidence="1">
    <location>
        <begin position="356"/>
        <end position="470"/>
    </location>
</feature>
<evidence type="ECO:0000256" key="1">
    <source>
        <dbReference type="SAM" id="MobiDB-lite"/>
    </source>
</evidence>
<dbReference type="Pfam" id="PF16064">
    <property type="entry name" value="DUF4806"/>
    <property type="match status" value="1"/>
</dbReference>
<proteinExistence type="predicted"/>
<dbReference type="InterPro" id="IPR032071">
    <property type="entry name" value="DUF4806"/>
</dbReference>
<evidence type="ECO:0000313" key="4">
    <source>
        <dbReference type="RefSeq" id="XP_035432573.2"/>
    </source>
</evidence>
<reference evidence="4" key="1">
    <citation type="submission" date="2025-08" db="UniProtKB">
        <authorList>
            <consortium name="RefSeq"/>
        </authorList>
    </citation>
    <scope>IDENTIFICATION</scope>
    <source>
        <tissue evidence="4">Whole larval tissue</tissue>
    </source>
</reference>
<keyword evidence="3" id="KW-1185">Reference proteome</keyword>
<dbReference type="GeneID" id="118264236"/>
<dbReference type="OrthoDB" id="7736237at2759"/>
<sequence length="482" mass="55201">MPFKIIETLEKGQKKLCIIPSSWESKGVLRWPRKRLDVNKLVRNENSIPLNNWSASKCNVKRILSSYEEAARELDIMVQNSDTEIDNVTESNITTINNTNFNALAGQLLAFSQSEEPSTSSVVTMSTPLPPAEVTAATENVVYYVDESELASISVDNQTQKTTELNQIQKSLQLILNNQNNMSDTIKVLIDNQKKLFHKVASLSIQIEDGFSKTQNKMSTDVVPLAKADLFERETFEIKPIDSIRELEKMELLLSDKTQKNKLLKQFSFVCSSSEGNGATCGYKVLDMFFSRDFLCKCSWTGGSRNSEDVKIGLKGYKNILKFFYELIRLWDKTYTEENNENFFKIVLKNSLKRKLSKNERASTKRRRTKKVTQENKGLTKNKSDQGKKVIDQNKTDENEKDVIDNNGTKKVALQSKKLKSDHENQVRNQNKADGKEKKEKNKDETKKTILKKKNLTNNKSDQVMNQIETDDKKKMLLRTMN</sequence>
<dbReference type="RefSeq" id="XP_035432573.2">
    <property type="nucleotide sequence ID" value="XM_035576680.2"/>
</dbReference>
<dbReference type="AlphaFoldDB" id="A0A9R0CXH9"/>
<evidence type="ECO:0000259" key="2">
    <source>
        <dbReference type="Pfam" id="PF16064"/>
    </source>
</evidence>
<feature type="compositionally biased region" description="Basic and acidic residues" evidence="1">
    <location>
        <begin position="419"/>
        <end position="448"/>
    </location>
</feature>
<name>A0A9R0CXH9_SPOFR</name>
<dbReference type="Proteomes" id="UP000829999">
    <property type="component" value="Chromosome 10"/>
</dbReference>
<evidence type="ECO:0000313" key="3">
    <source>
        <dbReference type="Proteomes" id="UP000829999"/>
    </source>
</evidence>